<proteinExistence type="predicted"/>
<gene>
    <name evidence="1" type="ORF">SOCG_01566</name>
</gene>
<dbReference type="AlphaFoldDB" id="S9PV02"/>
<dbReference type="PANTHER" id="PTHR28159">
    <property type="entry name" value="TRAFFICKING PROTEIN PARTICLE COMPLEX II-SPECIFIC SUBUNIT 65"/>
    <property type="match status" value="1"/>
</dbReference>
<dbReference type="RefSeq" id="XP_013019973.1">
    <property type="nucleotide sequence ID" value="XM_013164519.1"/>
</dbReference>
<dbReference type="EMBL" id="KE503208">
    <property type="protein sequence ID" value="EPX71348.1"/>
    <property type="molecule type" value="Genomic_DNA"/>
</dbReference>
<dbReference type="GO" id="GO:0006891">
    <property type="term" value="P:intra-Golgi vesicle-mediated transport"/>
    <property type="evidence" value="ECO:0007669"/>
    <property type="project" value="InterPro"/>
</dbReference>
<sequence length="506" mass="57596">MQEGIKLDFFISFSPIKEHELKSLDTYYSQNENVKLYYGESFYVNVTISKPLDGDFDQAFEEFNIEGHLYSNSPSNRSNSSTNFRNIRAFTLSTRHSTVFNWVDNEREHRLFSCLIKLDNFSFPNHKLEIHVNNEGIHQVSSKSSLESESDAIRDVSCYDESDDYITDVDIDYNILGSLSNDARFQANPPLLPASYISGNTQKDDKKSRLNYISKMHHFFCAIPVLIKLKAYMIDELNQYLTCILAPDTSCHSFILKDFTSKSSSSSLSLLGPKCNDGINATLTGSDLFSVVYQLKLQPSSYRIEIECFCEGTIVRKLNETYVHGMPFVYKHPTMFVMRKNHMHKHTKQLSSSESTTSLTPLLKVLEMSATVPSYVKSGTTFPVSINLYNPSDVPLELVVQIPLYTYDVFFTNDNNEANDGEKHDGLSSFPSNKPYYVTKLPGIIASTTIFHTGIISPKCEKDFDLQFLAYRPGSYDLSYITVKDVHRQSHKPRKLSDVLQVIVES</sequence>
<evidence type="ECO:0000313" key="2">
    <source>
        <dbReference type="Proteomes" id="UP000016088"/>
    </source>
</evidence>
<dbReference type="InterPro" id="IPR024662">
    <property type="entry name" value="Trs65"/>
</dbReference>
<dbReference type="GO" id="GO:0005802">
    <property type="term" value="C:trans-Golgi network"/>
    <property type="evidence" value="ECO:0007669"/>
    <property type="project" value="TreeGrafter"/>
</dbReference>
<protein>
    <submittedName>
        <fullName evidence="1">Uncharacterized protein</fullName>
    </submittedName>
</protein>
<keyword evidence="2" id="KW-1185">Reference proteome</keyword>
<dbReference type="VEuPathDB" id="FungiDB:SOCG_01566"/>
<dbReference type="OMA" id="PKCEKDF"/>
<dbReference type="PANTHER" id="PTHR28159:SF1">
    <property type="entry name" value="TRAFFICKING PROTEIN PARTICLE COMPLEX II-SPECIFIC SUBUNIT 65"/>
    <property type="match status" value="1"/>
</dbReference>
<reference evidence="1 2" key="1">
    <citation type="journal article" date="2011" name="Science">
        <title>Comparative functional genomics of the fission yeasts.</title>
        <authorList>
            <person name="Rhind N."/>
            <person name="Chen Z."/>
            <person name="Yassour M."/>
            <person name="Thompson D.A."/>
            <person name="Haas B.J."/>
            <person name="Habib N."/>
            <person name="Wapinski I."/>
            <person name="Roy S."/>
            <person name="Lin M.F."/>
            <person name="Heiman D.I."/>
            <person name="Young S.K."/>
            <person name="Furuya K."/>
            <person name="Guo Y."/>
            <person name="Pidoux A."/>
            <person name="Chen H.M."/>
            <person name="Robbertse B."/>
            <person name="Goldberg J.M."/>
            <person name="Aoki K."/>
            <person name="Bayne E.H."/>
            <person name="Berlin A.M."/>
            <person name="Desjardins C.A."/>
            <person name="Dobbs E."/>
            <person name="Dukaj L."/>
            <person name="Fan L."/>
            <person name="FitzGerald M.G."/>
            <person name="French C."/>
            <person name="Gujja S."/>
            <person name="Hansen K."/>
            <person name="Keifenheim D."/>
            <person name="Levin J.Z."/>
            <person name="Mosher R.A."/>
            <person name="Mueller C.A."/>
            <person name="Pfiffner J."/>
            <person name="Priest M."/>
            <person name="Russ C."/>
            <person name="Smialowska A."/>
            <person name="Swoboda P."/>
            <person name="Sykes S.M."/>
            <person name="Vaughn M."/>
            <person name="Vengrova S."/>
            <person name="Yoder R."/>
            <person name="Zeng Q."/>
            <person name="Allshire R."/>
            <person name="Baulcombe D."/>
            <person name="Birren B.W."/>
            <person name="Brown W."/>
            <person name="Ekwall K."/>
            <person name="Kellis M."/>
            <person name="Leatherwood J."/>
            <person name="Levin H."/>
            <person name="Margalit H."/>
            <person name="Martienssen R."/>
            <person name="Nieduszynski C.A."/>
            <person name="Spatafora J.W."/>
            <person name="Friedman N."/>
            <person name="Dalgaard J.Z."/>
            <person name="Baumann P."/>
            <person name="Niki H."/>
            <person name="Regev A."/>
            <person name="Nusbaum C."/>
        </authorList>
    </citation>
    <scope>NUCLEOTIDE SEQUENCE [LARGE SCALE GENOMIC DNA]</scope>
    <source>
        <strain evidence="2">yFS286</strain>
    </source>
</reference>
<name>S9PV02_SCHOY</name>
<evidence type="ECO:0000313" key="1">
    <source>
        <dbReference type="EMBL" id="EPX71348.1"/>
    </source>
</evidence>
<accession>S9PV02</accession>
<dbReference type="OrthoDB" id="5366571at2759"/>
<organism evidence="1 2">
    <name type="scientific">Schizosaccharomyces octosporus (strain yFS286)</name>
    <name type="common">Fission yeast</name>
    <name type="synonym">Octosporomyces octosporus</name>
    <dbReference type="NCBI Taxonomy" id="483514"/>
    <lineage>
        <taxon>Eukaryota</taxon>
        <taxon>Fungi</taxon>
        <taxon>Dikarya</taxon>
        <taxon>Ascomycota</taxon>
        <taxon>Taphrinomycotina</taxon>
        <taxon>Schizosaccharomycetes</taxon>
        <taxon>Schizosaccharomycetales</taxon>
        <taxon>Schizosaccharomycetaceae</taxon>
        <taxon>Schizosaccharomyces</taxon>
    </lineage>
</organism>
<dbReference type="GO" id="GO:1990071">
    <property type="term" value="C:TRAPPII protein complex"/>
    <property type="evidence" value="ECO:0007669"/>
    <property type="project" value="InterPro"/>
</dbReference>
<dbReference type="HOGENOM" id="CLU_529092_0_0_1"/>
<dbReference type="Proteomes" id="UP000016088">
    <property type="component" value="Unassembled WGS sequence"/>
</dbReference>
<dbReference type="GeneID" id="25030546"/>